<dbReference type="AlphaFoldDB" id="A0A151N7C1"/>
<proteinExistence type="predicted"/>
<dbReference type="Pfam" id="PF09240">
    <property type="entry name" value="IL6Ra-bind"/>
    <property type="match status" value="1"/>
</dbReference>
<dbReference type="PANTHER" id="PTHR23037:SF45">
    <property type="entry name" value="INTERLEUKIN 13 RECEPTOR SUBUNIT ALPHA 2"/>
    <property type="match status" value="1"/>
</dbReference>
<evidence type="ECO:0000256" key="8">
    <source>
        <dbReference type="SAM" id="MobiDB-lite"/>
    </source>
</evidence>
<keyword evidence="2 9" id="KW-0812">Transmembrane</keyword>
<evidence type="ECO:0000256" key="4">
    <source>
        <dbReference type="ARBA" id="ARBA00022989"/>
    </source>
</evidence>
<evidence type="ECO:0000256" key="5">
    <source>
        <dbReference type="ARBA" id="ARBA00023136"/>
    </source>
</evidence>
<keyword evidence="12" id="KW-1185">Reference proteome</keyword>
<gene>
    <name evidence="11" type="primary">IL13RA2</name>
    <name evidence="11" type="ORF">Y1Q_0009319</name>
</gene>
<feature type="transmembrane region" description="Helical" evidence="9">
    <location>
        <begin position="444"/>
        <end position="465"/>
    </location>
</feature>
<comment type="subcellular location">
    <subcellularLocation>
        <location evidence="1">Membrane</location>
        <topology evidence="1">Single-pass type I membrane protein</topology>
    </subcellularLocation>
</comment>
<keyword evidence="6 11" id="KW-0675">Receptor</keyword>
<organism evidence="11 12">
    <name type="scientific">Alligator mississippiensis</name>
    <name type="common">American alligator</name>
    <dbReference type="NCBI Taxonomy" id="8496"/>
    <lineage>
        <taxon>Eukaryota</taxon>
        <taxon>Metazoa</taxon>
        <taxon>Chordata</taxon>
        <taxon>Craniata</taxon>
        <taxon>Vertebrata</taxon>
        <taxon>Euteleostomi</taxon>
        <taxon>Archelosauria</taxon>
        <taxon>Archosauria</taxon>
        <taxon>Crocodylia</taxon>
        <taxon>Alligatoridae</taxon>
        <taxon>Alligatorinae</taxon>
        <taxon>Alligator</taxon>
    </lineage>
</organism>
<dbReference type="PANTHER" id="PTHR23037">
    <property type="entry name" value="CYTOKINE RECEPTOR"/>
    <property type="match status" value="1"/>
</dbReference>
<feature type="domain" description="Fibronectin type-III" evidence="10">
    <location>
        <begin position="339"/>
        <end position="439"/>
    </location>
</feature>
<dbReference type="PROSITE" id="PS50853">
    <property type="entry name" value="FN3"/>
    <property type="match status" value="1"/>
</dbReference>
<protein>
    <submittedName>
        <fullName evidence="11">Interleukin-13 receptor subunit alpha-2 isoform B</fullName>
    </submittedName>
</protein>
<evidence type="ECO:0000313" key="12">
    <source>
        <dbReference type="Proteomes" id="UP000050525"/>
    </source>
</evidence>
<dbReference type="InterPro" id="IPR015321">
    <property type="entry name" value="TypeI_recpt_CBD"/>
</dbReference>
<comment type="caution">
    <text evidence="11">The sequence shown here is derived from an EMBL/GenBank/DDBJ whole genome shotgun (WGS) entry which is preliminary data.</text>
</comment>
<dbReference type="GO" id="GO:0004896">
    <property type="term" value="F:cytokine receptor activity"/>
    <property type="evidence" value="ECO:0007669"/>
    <property type="project" value="TreeGrafter"/>
</dbReference>
<keyword evidence="7" id="KW-0325">Glycoprotein</keyword>
<dbReference type="GO" id="GO:0009897">
    <property type="term" value="C:external side of plasma membrane"/>
    <property type="evidence" value="ECO:0007669"/>
    <property type="project" value="TreeGrafter"/>
</dbReference>
<keyword evidence="4 9" id="KW-1133">Transmembrane helix</keyword>
<dbReference type="eggNOG" id="ENOG502RV4W">
    <property type="taxonomic scope" value="Eukaryota"/>
</dbReference>
<evidence type="ECO:0000256" key="3">
    <source>
        <dbReference type="ARBA" id="ARBA00022729"/>
    </source>
</evidence>
<accession>A0A151N7C1</accession>
<dbReference type="Proteomes" id="UP000050525">
    <property type="component" value="Unassembled WGS sequence"/>
</dbReference>
<dbReference type="SUPFAM" id="SSF49265">
    <property type="entry name" value="Fibronectin type III"/>
    <property type="match status" value="3"/>
</dbReference>
<dbReference type="Gene3D" id="2.60.40.10">
    <property type="entry name" value="Immunoglobulins"/>
    <property type="match status" value="3"/>
</dbReference>
<sequence length="483" mass="54013">MQLRIGSQADEMADEKTAREAALLCGACTKAHDSSPGAVEGHHGSGAERRGRQGYSKWETRKDGQRWEQQSGQDPRAAQDVSHKLIQPTAPPAKYTVSGDRRMEMGVWWIAVVSPLLLWCCEGSSAHQLSVDPPQDLQIVDPGLLGHLYMQWKPPLSLEASHQCPVTYKLKYRNAGDTDWKVIFTKKLKYGDNFDLNRPVEAKVQTLLEGPCANGSEVQSEWTHASFQLPSQGALESRIQDFRCVYYNWEHLRCTWQPGRQAPPGARYELYYWYAGLGDPAQCADYIWTRGKTTGCQLLNLRQAEYLDINICVNGSAEPAQLQPSYFILQIKNLVKPPPPERLALSMSASKEIHVQWSSPEGGTPAECLEYEVQLQGSDGHADAAWSSASTQLETAFVFSQANGTRLSCVRVRGRTNIFCADQGFWSDWTQECFYVPREDGKQLFILVAVVLSFFSVVLVIVFAVHRKKRALAAKKLQPPTGC</sequence>
<keyword evidence="5 9" id="KW-0472">Membrane</keyword>
<feature type="region of interest" description="Disordered" evidence="8">
    <location>
        <begin position="32"/>
        <end position="87"/>
    </location>
</feature>
<feature type="compositionally biased region" description="Basic and acidic residues" evidence="8">
    <location>
        <begin position="40"/>
        <end position="51"/>
    </location>
</feature>
<dbReference type="InterPro" id="IPR013783">
    <property type="entry name" value="Ig-like_fold"/>
</dbReference>
<dbReference type="EMBL" id="AKHW03003879">
    <property type="protein sequence ID" value="KYO32708.1"/>
    <property type="molecule type" value="Genomic_DNA"/>
</dbReference>
<dbReference type="InterPro" id="IPR003961">
    <property type="entry name" value="FN3_dom"/>
</dbReference>
<keyword evidence="3" id="KW-0732">Signal</keyword>
<dbReference type="InterPro" id="IPR036116">
    <property type="entry name" value="FN3_sf"/>
</dbReference>
<name>A0A151N7C1_ALLMI</name>
<evidence type="ECO:0000256" key="7">
    <source>
        <dbReference type="ARBA" id="ARBA00023180"/>
    </source>
</evidence>
<evidence type="ECO:0000259" key="10">
    <source>
        <dbReference type="PROSITE" id="PS50853"/>
    </source>
</evidence>
<dbReference type="STRING" id="8496.A0A151N7C1"/>
<evidence type="ECO:0000256" key="1">
    <source>
        <dbReference type="ARBA" id="ARBA00004479"/>
    </source>
</evidence>
<evidence type="ECO:0000256" key="2">
    <source>
        <dbReference type="ARBA" id="ARBA00022692"/>
    </source>
</evidence>
<reference evidence="11 12" key="1">
    <citation type="journal article" date="2012" name="Genome Biol.">
        <title>Sequencing three crocodilian genomes to illuminate the evolution of archosaurs and amniotes.</title>
        <authorList>
            <person name="St John J.A."/>
            <person name="Braun E.L."/>
            <person name="Isberg S.R."/>
            <person name="Miles L.G."/>
            <person name="Chong A.Y."/>
            <person name="Gongora J."/>
            <person name="Dalzell P."/>
            <person name="Moran C."/>
            <person name="Bed'hom B."/>
            <person name="Abzhanov A."/>
            <person name="Burgess S.C."/>
            <person name="Cooksey A.M."/>
            <person name="Castoe T.A."/>
            <person name="Crawford N.G."/>
            <person name="Densmore L.D."/>
            <person name="Drew J.C."/>
            <person name="Edwards S.V."/>
            <person name="Faircloth B.C."/>
            <person name="Fujita M.K."/>
            <person name="Greenwold M.J."/>
            <person name="Hoffmann F.G."/>
            <person name="Howard J.M."/>
            <person name="Iguchi T."/>
            <person name="Janes D.E."/>
            <person name="Khan S.Y."/>
            <person name="Kohno S."/>
            <person name="de Koning A.J."/>
            <person name="Lance S.L."/>
            <person name="McCarthy F.M."/>
            <person name="McCormack J.E."/>
            <person name="Merchant M.E."/>
            <person name="Peterson D.G."/>
            <person name="Pollock D.D."/>
            <person name="Pourmand N."/>
            <person name="Raney B.J."/>
            <person name="Roessler K.A."/>
            <person name="Sanford J.R."/>
            <person name="Sawyer R.H."/>
            <person name="Schmidt C.J."/>
            <person name="Triplett E.W."/>
            <person name="Tuberville T.D."/>
            <person name="Venegas-Anaya M."/>
            <person name="Howard J.T."/>
            <person name="Jarvis E.D."/>
            <person name="Guillette L.J.Jr."/>
            <person name="Glenn T.C."/>
            <person name="Green R.E."/>
            <person name="Ray D.A."/>
        </authorList>
    </citation>
    <scope>NUCLEOTIDE SEQUENCE [LARGE SCALE GENOMIC DNA]</scope>
    <source>
        <strain evidence="11">KSC_2009_1</strain>
    </source>
</reference>
<evidence type="ECO:0000256" key="6">
    <source>
        <dbReference type="ARBA" id="ARBA00023170"/>
    </source>
</evidence>
<evidence type="ECO:0000313" key="11">
    <source>
        <dbReference type="EMBL" id="KYO32708.1"/>
    </source>
</evidence>
<evidence type="ECO:0000256" key="9">
    <source>
        <dbReference type="SAM" id="Phobius"/>
    </source>
</evidence>